<dbReference type="InterPro" id="IPR051018">
    <property type="entry name" value="Bacteriophage_GH24"/>
</dbReference>
<proteinExistence type="inferred from homology"/>
<gene>
    <name evidence="4" type="ORF">GM658_16990</name>
</gene>
<dbReference type="InterPro" id="IPR023347">
    <property type="entry name" value="Lysozyme_dom_sf"/>
</dbReference>
<evidence type="ECO:0000313" key="5">
    <source>
        <dbReference type="Proteomes" id="UP000472320"/>
    </source>
</evidence>
<evidence type="ECO:0000256" key="1">
    <source>
        <dbReference type="ARBA" id="ARBA00022529"/>
    </source>
</evidence>
<dbReference type="SUPFAM" id="SSF53955">
    <property type="entry name" value="Lysozyme-like"/>
    <property type="match status" value="1"/>
</dbReference>
<dbReference type="EC" id="3.2.1.17" evidence="3"/>
<dbReference type="InterPro" id="IPR002196">
    <property type="entry name" value="Glyco_hydro_24"/>
</dbReference>
<dbReference type="GO" id="GO:0042742">
    <property type="term" value="P:defense response to bacterium"/>
    <property type="evidence" value="ECO:0007669"/>
    <property type="project" value="UniProtKB-KW"/>
</dbReference>
<reference evidence="4 5" key="1">
    <citation type="submission" date="2019-11" db="EMBL/GenBank/DDBJ databases">
        <title>Type strains purchased from KCTC, JCM and DSMZ.</title>
        <authorList>
            <person name="Lu H."/>
        </authorList>
    </citation>
    <scope>NUCLEOTIDE SEQUENCE [LARGE SCALE GENOMIC DNA]</scope>
    <source>
        <strain evidence="4 5">JCM 31587</strain>
    </source>
</reference>
<dbReference type="GO" id="GO:0031640">
    <property type="term" value="P:killing of cells of another organism"/>
    <property type="evidence" value="ECO:0007669"/>
    <property type="project" value="UniProtKB-KW"/>
</dbReference>
<keyword evidence="3" id="KW-0326">Glycosidase</keyword>
<keyword evidence="3 4" id="KW-0378">Hydrolase</keyword>
<comment type="caution">
    <text evidence="4">The sequence shown here is derived from an EMBL/GenBank/DDBJ whole genome shotgun (WGS) entry which is preliminary data.</text>
</comment>
<comment type="similarity">
    <text evidence="3">Belongs to the glycosyl hydrolase 24 family.</text>
</comment>
<dbReference type="PANTHER" id="PTHR38107:SF4">
    <property type="entry name" value="LYSOZYME"/>
    <property type="match status" value="1"/>
</dbReference>
<evidence type="ECO:0000256" key="3">
    <source>
        <dbReference type="RuleBase" id="RU003788"/>
    </source>
</evidence>
<dbReference type="RefSeq" id="WP_155455246.1">
    <property type="nucleotide sequence ID" value="NZ_WNKX01000013.1"/>
</dbReference>
<dbReference type="Pfam" id="PF00959">
    <property type="entry name" value="Phage_lysozyme"/>
    <property type="match status" value="1"/>
</dbReference>
<sequence>MGQLYNLALTISTEGRRALRQREGLRGYYEISRPGMTPDQVEAAFDLSVRSAERAVQRQVSRHPLTQAQFDALVSYTFNLGAGGAMLVLRRIDAGDLDGAADAMLRNISAAVGGRMMPHAGLAARRKEESAPFRA</sequence>
<dbReference type="OrthoDB" id="9005733at2"/>
<comment type="catalytic activity">
    <reaction evidence="3">
        <text>Hydrolysis of (1-&gt;4)-beta-linkages between N-acetylmuramic acid and N-acetyl-D-glucosamine residues in a peptidoglycan and between N-acetyl-D-glucosamine residues in chitodextrins.</text>
        <dbReference type="EC" id="3.2.1.17"/>
    </reaction>
</comment>
<dbReference type="Gene3D" id="1.10.530.40">
    <property type="match status" value="1"/>
</dbReference>
<dbReference type="GO" id="GO:0016998">
    <property type="term" value="P:cell wall macromolecule catabolic process"/>
    <property type="evidence" value="ECO:0007669"/>
    <property type="project" value="InterPro"/>
</dbReference>
<dbReference type="GO" id="GO:0009253">
    <property type="term" value="P:peptidoglycan catabolic process"/>
    <property type="evidence" value="ECO:0007669"/>
    <property type="project" value="InterPro"/>
</dbReference>
<dbReference type="EMBL" id="WNKX01000013">
    <property type="protein sequence ID" value="MTW12305.1"/>
    <property type="molecule type" value="Genomic_DNA"/>
</dbReference>
<dbReference type="PANTHER" id="PTHR38107">
    <property type="match status" value="1"/>
</dbReference>
<keyword evidence="1 3" id="KW-0929">Antimicrobial</keyword>
<dbReference type="Proteomes" id="UP000472320">
    <property type="component" value="Unassembled WGS sequence"/>
</dbReference>
<evidence type="ECO:0000256" key="2">
    <source>
        <dbReference type="ARBA" id="ARBA00022638"/>
    </source>
</evidence>
<dbReference type="GO" id="GO:0003796">
    <property type="term" value="F:lysozyme activity"/>
    <property type="evidence" value="ECO:0007669"/>
    <property type="project" value="UniProtKB-EC"/>
</dbReference>
<dbReference type="AlphaFoldDB" id="A0A6L6QJD9"/>
<accession>A0A6L6QJD9</accession>
<keyword evidence="5" id="KW-1185">Reference proteome</keyword>
<protein>
    <recommendedName>
        <fullName evidence="3">Lysozyme</fullName>
        <ecNumber evidence="3">3.2.1.17</ecNumber>
    </recommendedName>
</protein>
<organism evidence="4 5">
    <name type="scientific">Massilia eburnea</name>
    <dbReference type="NCBI Taxonomy" id="1776165"/>
    <lineage>
        <taxon>Bacteria</taxon>
        <taxon>Pseudomonadati</taxon>
        <taxon>Pseudomonadota</taxon>
        <taxon>Betaproteobacteria</taxon>
        <taxon>Burkholderiales</taxon>
        <taxon>Oxalobacteraceae</taxon>
        <taxon>Telluria group</taxon>
        <taxon>Massilia</taxon>
    </lineage>
</organism>
<name>A0A6L6QJD9_9BURK</name>
<dbReference type="InterPro" id="IPR023346">
    <property type="entry name" value="Lysozyme-like_dom_sf"/>
</dbReference>
<keyword evidence="2 3" id="KW-0081">Bacteriolytic enzyme</keyword>
<evidence type="ECO:0000313" key="4">
    <source>
        <dbReference type="EMBL" id="MTW12305.1"/>
    </source>
</evidence>